<dbReference type="EMBL" id="JABTTE010000029">
    <property type="protein sequence ID" value="NSL53132.1"/>
    <property type="molecule type" value="Genomic_DNA"/>
</dbReference>
<dbReference type="InterPro" id="IPR025426">
    <property type="entry name" value="DUF4305"/>
</dbReference>
<feature type="transmembrane region" description="Helical" evidence="1">
    <location>
        <begin position="7"/>
        <end position="24"/>
    </location>
</feature>
<dbReference type="Pfam" id="PF14146">
    <property type="entry name" value="DUF4305"/>
    <property type="match status" value="1"/>
</dbReference>
<dbReference type="RefSeq" id="WP_173732333.1">
    <property type="nucleotide sequence ID" value="NZ_JABTTE010000029.1"/>
</dbReference>
<sequence length="64" mass="7574">MKTTPFTMALIYGLMGALFTYLAIKSVQDTIWNFYTILLMIIATFDFTTALRFLFYKKFIEKQK</sequence>
<reference evidence="2" key="1">
    <citation type="submission" date="2020-06" db="EMBL/GenBank/DDBJ databases">
        <title>A novel thermopfilic bacterium from Erzurum, Turkey.</title>
        <authorList>
            <person name="Adiguzel A."/>
            <person name="Ay H."/>
            <person name="Baltaci M.O."/>
        </authorList>
    </citation>
    <scope>NUCLEOTIDE SEQUENCE</scope>
    <source>
        <strain evidence="2">P2</strain>
    </source>
</reference>
<keyword evidence="1" id="KW-0472">Membrane</keyword>
<evidence type="ECO:0000313" key="2">
    <source>
        <dbReference type="EMBL" id="NSL53132.1"/>
    </source>
</evidence>
<keyword evidence="3" id="KW-1185">Reference proteome</keyword>
<feature type="transmembrane region" description="Helical" evidence="1">
    <location>
        <begin position="30"/>
        <end position="55"/>
    </location>
</feature>
<keyword evidence="1" id="KW-0812">Transmembrane</keyword>
<comment type="caution">
    <text evidence="2">The sequence shown here is derived from an EMBL/GenBank/DDBJ whole genome shotgun (WGS) entry which is preliminary data.</text>
</comment>
<accession>A0A8J8GGC0</accession>
<gene>
    <name evidence="2" type="ORF">HR057_15410</name>
</gene>
<name>A0A8J8GGC0_9BACI</name>
<evidence type="ECO:0000313" key="3">
    <source>
        <dbReference type="Proteomes" id="UP000625804"/>
    </source>
</evidence>
<organism evidence="2 3">
    <name type="scientific">Calidifontibacillus erzurumensis</name>
    <dbReference type="NCBI Taxonomy" id="2741433"/>
    <lineage>
        <taxon>Bacteria</taxon>
        <taxon>Bacillati</taxon>
        <taxon>Bacillota</taxon>
        <taxon>Bacilli</taxon>
        <taxon>Bacillales</taxon>
        <taxon>Bacillaceae</taxon>
        <taxon>Calidifontibacillus/Schinkia group</taxon>
        <taxon>Calidifontibacillus</taxon>
    </lineage>
</organism>
<proteinExistence type="predicted"/>
<protein>
    <submittedName>
        <fullName evidence="2">YdiK family protein</fullName>
    </submittedName>
</protein>
<keyword evidence="1" id="KW-1133">Transmembrane helix</keyword>
<dbReference type="Proteomes" id="UP000625804">
    <property type="component" value="Unassembled WGS sequence"/>
</dbReference>
<evidence type="ECO:0000256" key="1">
    <source>
        <dbReference type="SAM" id="Phobius"/>
    </source>
</evidence>
<dbReference type="AlphaFoldDB" id="A0A8J8GGC0"/>